<dbReference type="PANTHER" id="PTHR31618">
    <property type="entry name" value="MECHANOSENSITIVE ION CHANNEL PROTEIN 5"/>
    <property type="match status" value="1"/>
</dbReference>
<dbReference type="RefSeq" id="XP_067805047.1">
    <property type="nucleotide sequence ID" value="XM_067946256.1"/>
</dbReference>
<comment type="similarity">
    <text evidence="2">Belongs to the MscS (TC 1.A.23) family.</text>
</comment>
<evidence type="ECO:0000256" key="3">
    <source>
        <dbReference type="ARBA" id="ARBA00022692"/>
    </source>
</evidence>
<dbReference type="GO" id="GO:0006820">
    <property type="term" value="P:monoatomic anion transport"/>
    <property type="evidence" value="ECO:0007669"/>
    <property type="project" value="TreeGrafter"/>
</dbReference>
<dbReference type="GeneID" id="94335512"/>
<comment type="caution">
    <text evidence="9">The sequence shown here is derived from an EMBL/GenBank/DDBJ whole genome shotgun (WGS) entry which is preliminary data.</text>
</comment>
<evidence type="ECO:0000256" key="2">
    <source>
        <dbReference type="ARBA" id="ARBA00008017"/>
    </source>
</evidence>
<feature type="transmembrane region" description="Helical" evidence="7">
    <location>
        <begin position="244"/>
        <end position="266"/>
    </location>
</feature>
<evidence type="ECO:0000313" key="9">
    <source>
        <dbReference type="EMBL" id="KAK2198205.1"/>
    </source>
</evidence>
<dbReference type="AlphaFoldDB" id="A0AAD9UQR2"/>
<feature type="region of interest" description="Disordered" evidence="6">
    <location>
        <begin position="467"/>
        <end position="504"/>
    </location>
</feature>
<proteinExistence type="inferred from homology"/>
<reference evidence="9" key="1">
    <citation type="journal article" date="2023" name="Nat. Microbiol.">
        <title>Babesia duncani multi-omics identifies virulence factors and drug targets.</title>
        <authorList>
            <person name="Singh P."/>
            <person name="Lonardi S."/>
            <person name="Liang Q."/>
            <person name="Vydyam P."/>
            <person name="Khabirova E."/>
            <person name="Fang T."/>
            <person name="Gihaz S."/>
            <person name="Thekkiniath J."/>
            <person name="Munshi M."/>
            <person name="Abel S."/>
            <person name="Ciampossin L."/>
            <person name="Batugedara G."/>
            <person name="Gupta M."/>
            <person name="Lu X.M."/>
            <person name="Lenz T."/>
            <person name="Chakravarty S."/>
            <person name="Cornillot E."/>
            <person name="Hu Y."/>
            <person name="Ma W."/>
            <person name="Gonzalez L.M."/>
            <person name="Sanchez S."/>
            <person name="Estrada K."/>
            <person name="Sanchez-Flores A."/>
            <person name="Montero E."/>
            <person name="Harb O.S."/>
            <person name="Le Roch K.G."/>
            <person name="Mamoun C.B."/>
        </authorList>
    </citation>
    <scope>NUCLEOTIDE SEQUENCE</scope>
    <source>
        <strain evidence="9">WA1</strain>
    </source>
</reference>
<dbReference type="EMBL" id="JALLKP010000001">
    <property type="protein sequence ID" value="KAK2198205.1"/>
    <property type="molecule type" value="Genomic_DNA"/>
</dbReference>
<dbReference type="Proteomes" id="UP001214638">
    <property type="component" value="Unassembled WGS sequence"/>
</dbReference>
<evidence type="ECO:0000259" key="8">
    <source>
        <dbReference type="Pfam" id="PF00924"/>
    </source>
</evidence>
<feature type="transmembrane region" description="Helical" evidence="7">
    <location>
        <begin position="609"/>
        <end position="630"/>
    </location>
</feature>
<evidence type="ECO:0000256" key="5">
    <source>
        <dbReference type="ARBA" id="ARBA00023136"/>
    </source>
</evidence>
<feature type="domain" description="Mechanosensitive ion channel MscS" evidence="8">
    <location>
        <begin position="663"/>
        <end position="722"/>
    </location>
</feature>
<organism evidence="9 10">
    <name type="scientific">Babesia duncani</name>
    <dbReference type="NCBI Taxonomy" id="323732"/>
    <lineage>
        <taxon>Eukaryota</taxon>
        <taxon>Sar</taxon>
        <taxon>Alveolata</taxon>
        <taxon>Apicomplexa</taxon>
        <taxon>Aconoidasida</taxon>
        <taxon>Piroplasmida</taxon>
        <taxon>Babesiidae</taxon>
        <taxon>Babesia</taxon>
    </lineage>
</organism>
<sequence length="865" mass="99090">MATDRSSSMIFDISDRNQKNSTHANVENKESKEESVRKHNLSEHIYNLPPTIDYDENEDQDEDDGIISIFKSIINECFPDTTPFTIMSLHVFIIFFYMAVGPLIIPSPETNGTEEVKAASKVILKNTFADPDRYQARLLLNSAVFLLLFLCTNFILLLIIMFARFLIMKIIFEPLYRLSKIAVIITYAVDPYFYYCIWSGMNYAIFHKHAILTSDKAMYGCDIYGSHIANAFKIDSRCYESIKFLYIFHILVSIRKLILSTILFLFELGFLRNYSADLKTFLNAQALLRKFNISWLVYLRNTLKTQELNENISRLRDVICNYTYAEPPECLKRKCHNKINMRLSIDFKVFRPTVYRFSHDMINPSIEAKIKEFPEFFRSRTIRNCSNSALTNWSAINFIIQNPPELLLFDYSVELASKETLEVASKLFFDQIFDSLSALTYTPEKSPSIGHPLISSSELFEDILERQGSGSNNSEQAKSFEKDSGRSSTSIPLITRSKDKPSSKMPAFMHYRTFVLDPEIAAEILPTKIKSPSAYDLHNDHMEDNARVLTPKMCSGINPKLIEEFFAQCDLGNCGYISSECFQRHILYICSIRKRLMATLKNQRSILGLVRRLTSVVLWFTFVVIFLLSFKVNKNVVFPSTIGFFSATIMALSYMYTSFITAIIFVVLSNPYNVGDRVRVNGGEAMYVVSINIYNTEFRCIHGKVVTYQNAVLSTMTITNETRAQHATHEFTLRVGVGVTPASLKQLKENIKCYINGRPRHFVKNGCYFYGDELHIGHCYVLKMWVTCIEGWSNTKVIFGLKNDVAHAIARQCKLLGISYKEPLVPVKLTGGVSLIDRLCHFTTMTPRSHGPRDSRSASLIKRHK</sequence>
<comment type="subcellular location">
    <subcellularLocation>
        <location evidence="1">Membrane</location>
        <topology evidence="1">Multi-pass membrane protein</topology>
    </subcellularLocation>
</comment>
<evidence type="ECO:0000256" key="1">
    <source>
        <dbReference type="ARBA" id="ARBA00004141"/>
    </source>
</evidence>
<evidence type="ECO:0000313" key="10">
    <source>
        <dbReference type="Proteomes" id="UP001214638"/>
    </source>
</evidence>
<feature type="transmembrane region" description="Helical" evidence="7">
    <location>
        <begin position="84"/>
        <end position="105"/>
    </location>
</feature>
<accession>A0AAD9UQR2</accession>
<dbReference type="InterPro" id="IPR016688">
    <property type="entry name" value="MscS-like_plants/fungi"/>
</dbReference>
<dbReference type="GO" id="GO:0008381">
    <property type="term" value="F:mechanosensitive monoatomic ion channel activity"/>
    <property type="evidence" value="ECO:0007669"/>
    <property type="project" value="TreeGrafter"/>
</dbReference>
<gene>
    <name evidence="9" type="ORF">BdWA1_001214</name>
</gene>
<dbReference type="SUPFAM" id="SSF50182">
    <property type="entry name" value="Sm-like ribonucleoproteins"/>
    <property type="match status" value="1"/>
</dbReference>
<keyword evidence="3 7" id="KW-0812">Transmembrane</keyword>
<name>A0AAD9UQR2_9APIC</name>
<feature type="transmembrane region" description="Helical" evidence="7">
    <location>
        <begin position="175"/>
        <end position="195"/>
    </location>
</feature>
<dbReference type="Pfam" id="PF00924">
    <property type="entry name" value="MS_channel_2nd"/>
    <property type="match status" value="1"/>
</dbReference>
<feature type="compositionally biased region" description="Polar residues" evidence="6">
    <location>
        <begin position="468"/>
        <end position="477"/>
    </location>
</feature>
<dbReference type="InterPro" id="IPR006685">
    <property type="entry name" value="MscS_channel_2nd"/>
</dbReference>
<feature type="transmembrane region" description="Helical" evidence="7">
    <location>
        <begin position="138"/>
        <end position="163"/>
    </location>
</feature>
<feature type="compositionally biased region" description="Basic and acidic residues" evidence="6">
    <location>
        <begin position="26"/>
        <end position="40"/>
    </location>
</feature>
<dbReference type="Gene3D" id="2.30.30.60">
    <property type="match status" value="1"/>
</dbReference>
<dbReference type="KEGG" id="bdw:94335512"/>
<protein>
    <submittedName>
        <fullName evidence="9">Bifunctional Mechanosensitive ion channel MscS domain superfamily/LSM domain superfamily/Mechanosensitive ion channel MscS/Mechanosensitive ion channel MscS-like</fullName>
    </submittedName>
</protein>
<keyword evidence="4 7" id="KW-1133">Transmembrane helix</keyword>
<feature type="transmembrane region" description="Helical" evidence="7">
    <location>
        <begin position="642"/>
        <end position="668"/>
    </location>
</feature>
<evidence type="ECO:0000256" key="7">
    <source>
        <dbReference type="SAM" id="Phobius"/>
    </source>
</evidence>
<dbReference type="InterPro" id="IPR023408">
    <property type="entry name" value="MscS_beta-dom_sf"/>
</dbReference>
<dbReference type="PANTHER" id="PTHR31618:SF1">
    <property type="entry name" value="EF-HAND DOMAIN-CONTAINING PROTEIN"/>
    <property type="match status" value="1"/>
</dbReference>
<dbReference type="InterPro" id="IPR010920">
    <property type="entry name" value="LSM_dom_sf"/>
</dbReference>
<keyword evidence="5 7" id="KW-0472">Membrane</keyword>
<evidence type="ECO:0000256" key="4">
    <source>
        <dbReference type="ARBA" id="ARBA00022989"/>
    </source>
</evidence>
<feature type="region of interest" description="Disordered" evidence="6">
    <location>
        <begin position="1"/>
        <end position="40"/>
    </location>
</feature>
<evidence type="ECO:0000256" key="6">
    <source>
        <dbReference type="SAM" id="MobiDB-lite"/>
    </source>
</evidence>
<keyword evidence="10" id="KW-1185">Reference proteome</keyword>
<dbReference type="GO" id="GO:0005886">
    <property type="term" value="C:plasma membrane"/>
    <property type="evidence" value="ECO:0007669"/>
    <property type="project" value="TreeGrafter"/>
</dbReference>